<organism evidence="2 3">
    <name type="scientific">Diplogelasinospora grovesii</name>
    <dbReference type="NCBI Taxonomy" id="303347"/>
    <lineage>
        <taxon>Eukaryota</taxon>
        <taxon>Fungi</taxon>
        <taxon>Dikarya</taxon>
        <taxon>Ascomycota</taxon>
        <taxon>Pezizomycotina</taxon>
        <taxon>Sordariomycetes</taxon>
        <taxon>Sordariomycetidae</taxon>
        <taxon>Sordariales</taxon>
        <taxon>Diplogelasinosporaceae</taxon>
        <taxon>Diplogelasinospora</taxon>
    </lineage>
</organism>
<dbReference type="InterPro" id="IPR029058">
    <property type="entry name" value="AB_hydrolase_fold"/>
</dbReference>
<dbReference type="PANTHER" id="PTHR43798">
    <property type="entry name" value="MONOACYLGLYCEROL LIPASE"/>
    <property type="match status" value="1"/>
</dbReference>
<dbReference type="GO" id="GO:0016020">
    <property type="term" value="C:membrane"/>
    <property type="evidence" value="ECO:0007669"/>
    <property type="project" value="TreeGrafter"/>
</dbReference>
<protein>
    <submittedName>
        <fullName evidence="2">Alpha/Beta hydrolase protein</fullName>
    </submittedName>
</protein>
<sequence>TQTGYKIQYYSSYEKFKSGGKPPLVFLHGWPNSSADYDQFVQYFEDRQHPCIAPDQLGFGNSDKPERPELYTARQAANTIIELLSAEGMSKAVFIGHDCRVWLLCPERVLGLVFISIPYIPPRAVDYDVMNDKTEETFGYACFGYWDVFINEPNLIREHEDAFFNIFYAKDPALWKAYFMGRGQLKDWLLGEGRCETADYADMKVKDRFSQNDWVASTHFYRCFYDGSAWASEKEVPSTVSSLTIAPDNDACSPLPIIQQSMRYFSNGRLAVVSGGHNCHFEDKIRFCSLLEDYLAVFR</sequence>
<dbReference type="AlphaFoldDB" id="A0AAN6MXP8"/>
<dbReference type="EMBL" id="MU853955">
    <property type="protein sequence ID" value="KAK3934874.1"/>
    <property type="molecule type" value="Genomic_DNA"/>
</dbReference>
<feature type="domain" description="AB hydrolase-1" evidence="1">
    <location>
        <begin position="22"/>
        <end position="151"/>
    </location>
</feature>
<name>A0AAN6MXP8_9PEZI</name>
<feature type="non-terminal residue" evidence="2">
    <location>
        <position position="1"/>
    </location>
</feature>
<evidence type="ECO:0000259" key="1">
    <source>
        <dbReference type="Pfam" id="PF00561"/>
    </source>
</evidence>
<dbReference type="InterPro" id="IPR000073">
    <property type="entry name" value="AB_hydrolase_1"/>
</dbReference>
<dbReference type="GO" id="GO:0046464">
    <property type="term" value="P:acylglycerol catabolic process"/>
    <property type="evidence" value="ECO:0007669"/>
    <property type="project" value="TreeGrafter"/>
</dbReference>
<proteinExistence type="predicted"/>
<evidence type="ECO:0000313" key="2">
    <source>
        <dbReference type="EMBL" id="KAK3934874.1"/>
    </source>
</evidence>
<dbReference type="Pfam" id="PF00561">
    <property type="entry name" value="Abhydrolase_1"/>
    <property type="match status" value="1"/>
</dbReference>
<reference evidence="3" key="1">
    <citation type="journal article" date="2023" name="Mol. Phylogenet. Evol.">
        <title>Genome-scale phylogeny and comparative genomics of the fungal order Sordariales.</title>
        <authorList>
            <person name="Hensen N."/>
            <person name="Bonometti L."/>
            <person name="Westerberg I."/>
            <person name="Brannstrom I.O."/>
            <person name="Guillou S."/>
            <person name="Cros-Aarteil S."/>
            <person name="Calhoun S."/>
            <person name="Haridas S."/>
            <person name="Kuo A."/>
            <person name="Mondo S."/>
            <person name="Pangilinan J."/>
            <person name="Riley R."/>
            <person name="LaButti K."/>
            <person name="Andreopoulos B."/>
            <person name="Lipzen A."/>
            <person name="Chen C."/>
            <person name="Yan M."/>
            <person name="Daum C."/>
            <person name="Ng V."/>
            <person name="Clum A."/>
            <person name="Steindorff A."/>
            <person name="Ohm R.A."/>
            <person name="Martin F."/>
            <person name="Silar P."/>
            <person name="Natvig D.O."/>
            <person name="Lalanne C."/>
            <person name="Gautier V."/>
            <person name="Ament-Velasquez S.L."/>
            <person name="Kruys A."/>
            <person name="Hutchinson M.I."/>
            <person name="Powell A.J."/>
            <person name="Barry K."/>
            <person name="Miller A.N."/>
            <person name="Grigoriev I.V."/>
            <person name="Debuchy R."/>
            <person name="Gladieux P."/>
            <person name="Hiltunen Thoren M."/>
            <person name="Johannesson H."/>
        </authorList>
    </citation>
    <scope>NUCLEOTIDE SEQUENCE [LARGE SCALE GENOMIC DNA]</scope>
    <source>
        <strain evidence="3">CBS 340.73</strain>
    </source>
</reference>
<dbReference type="GO" id="GO:0047372">
    <property type="term" value="F:monoacylglycerol lipase activity"/>
    <property type="evidence" value="ECO:0007669"/>
    <property type="project" value="TreeGrafter"/>
</dbReference>
<keyword evidence="3" id="KW-1185">Reference proteome</keyword>
<dbReference type="PANTHER" id="PTHR43798:SF33">
    <property type="entry name" value="HYDROLASE, PUTATIVE (AFU_ORTHOLOGUE AFUA_2G14860)-RELATED"/>
    <property type="match status" value="1"/>
</dbReference>
<evidence type="ECO:0000313" key="3">
    <source>
        <dbReference type="Proteomes" id="UP001303473"/>
    </source>
</evidence>
<dbReference type="SUPFAM" id="SSF53474">
    <property type="entry name" value="alpha/beta-Hydrolases"/>
    <property type="match status" value="1"/>
</dbReference>
<gene>
    <name evidence="2" type="ORF">QBC46DRAFT_272930</name>
</gene>
<accession>A0AAN6MXP8</accession>
<keyword evidence="2" id="KW-0378">Hydrolase</keyword>
<dbReference type="Gene3D" id="3.40.50.1820">
    <property type="entry name" value="alpha/beta hydrolase"/>
    <property type="match status" value="1"/>
</dbReference>
<comment type="caution">
    <text evidence="2">The sequence shown here is derived from an EMBL/GenBank/DDBJ whole genome shotgun (WGS) entry which is preliminary data.</text>
</comment>
<dbReference type="Proteomes" id="UP001303473">
    <property type="component" value="Unassembled WGS sequence"/>
</dbReference>
<dbReference type="InterPro" id="IPR050266">
    <property type="entry name" value="AB_hydrolase_sf"/>
</dbReference>